<reference evidence="3 4" key="1">
    <citation type="submission" date="2019-04" db="EMBL/GenBank/DDBJ databases">
        <title>Genome sequence of Pelagicola litoralis CL-ES2.</title>
        <authorList>
            <person name="Cao J."/>
        </authorList>
    </citation>
    <scope>NUCLEOTIDE SEQUENCE [LARGE SCALE GENOMIC DNA]</scope>
    <source>
        <strain evidence="3 4">CL-ES2</strain>
    </source>
</reference>
<dbReference type="Pfam" id="PF17803">
    <property type="entry name" value="Cadherin_4"/>
    <property type="match status" value="1"/>
</dbReference>
<dbReference type="InterPro" id="IPR040853">
    <property type="entry name" value="RapA2_cadherin-like"/>
</dbReference>
<feature type="domain" description="RapA2 cadherin-like" evidence="2">
    <location>
        <begin position="119"/>
        <end position="158"/>
    </location>
</feature>
<feature type="compositionally biased region" description="Polar residues" evidence="1">
    <location>
        <begin position="135"/>
        <end position="152"/>
    </location>
</feature>
<dbReference type="InterPro" id="IPR010221">
    <property type="entry name" value="VCBS_dom"/>
</dbReference>
<evidence type="ECO:0000259" key="2">
    <source>
        <dbReference type="Pfam" id="PF17803"/>
    </source>
</evidence>
<dbReference type="AlphaFoldDB" id="A0A4V6F0H8"/>
<evidence type="ECO:0000256" key="1">
    <source>
        <dbReference type="SAM" id="MobiDB-lite"/>
    </source>
</evidence>
<accession>A0A4V6F0H8</accession>
<evidence type="ECO:0000313" key="3">
    <source>
        <dbReference type="EMBL" id="TKZ15401.1"/>
    </source>
</evidence>
<dbReference type="Proteomes" id="UP000306575">
    <property type="component" value="Unassembled WGS sequence"/>
</dbReference>
<feature type="region of interest" description="Disordered" evidence="1">
    <location>
        <begin position="135"/>
        <end position="162"/>
    </location>
</feature>
<dbReference type="EMBL" id="SULI01000077">
    <property type="protein sequence ID" value="TKZ15401.1"/>
    <property type="molecule type" value="Genomic_DNA"/>
</dbReference>
<evidence type="ECO:0000313" key="4">
    <source>
        <dbReference type="Proteomes" id="UP000306575"/>
    </source>
</evidence>
<sequence length="162" mass="16825">MTLGATPDAAVITDAMTGFVKEDEHVLTYGGGGQQTHELTATGLLSIVDPDAGEDHFRYGPGGETAVSDPFGGQLRISANGSWMYTVDNDNPHLQQLAAGEVEHAIYRVHSIDGTSHDIDIEVRGTNDAPVLSAATASATEDGSAVSGQMSATDVDHGDTQT</sequence>
<dbReference type="RefSeq" id="WP_212743448.1">
    <property type="nucleotide sequence ID" value="NZ_SULI01000077.1"/>
</dbReference>
<keyword evidence="4" id="KW-1185">Reference proteome</keyword>
<name>A0A4V6F0H8_9RHOB</name>
<organism evidence="3 4">
    <name type="scientific">Shimia litoralis</name>
    <dbReference type="NCBI Taxonomy" id="420403"/>
    <lineage>
        <taxon>Bacteria</taxon>
        <taxon>Pseudomonadati</taxon>
        <taxon>Pseudomonadota</taxon>
        <taxon>Alphaproteobacteria</taxon>
        <taxon>Rhodobacterales</taxon>
        <taxon>Roseobacteraceae</taxon>
    </lineage>
</organism>
<dbReference type="NCBIfam" id="TIGR01965">
    <property type="entry name" value="VCBS_repeat"/>
    <property type="match status" value="1"/>
</dbReference>
<comment type="caution">
    <text evidence="3">The sequence shown here is derived from an EMBL/GenBank/DDBJ whole genome shotgun (WGS) entry which is preliminary data.</text>
</comment>
<proteinExistence type="predicted"/>
<dbReference type="Gene3D" id="2.60.40.10">
    <property type="entry name" value="Immunoglobulins"/>
    <property type="match status" value="1"/>
</dbReference>
<protein>
    <recommendedName>
        <fullName evidence="2">RapA2 cadherin-like domain-containing protein</fullName>
    </recommendedName>
</protein>
<feature type="non-terminal residue" evidence="3">
    <location>
        <position position="162"/>
    </location>
</feature>
<gene>
    <name evidence="3" type="ORF">FAP39_17410</name>
</gene>
<dbReference type="InterPro" id="IPR013783">
    <property type="entry name" value="Ig-like_fold"/>
</dbReference>